<dbReference type="AlphaFoldDB" id="A0A9J6BTT0"/>
<organism evidence="2 3">
    <name type="scientific">Polypedilum vanderplanki</name>
    <name type="common">Sleeping chironomid midge</name>
    <dbReference type="NCBI Taxonomy" id="319348"/>
    <lineage>
        <taxon>Eukaryota</taxon>
        <taxon>Metazoa</taxon>
        <taxon>Ecdysozoa</taxon>
        <taxon>Arthropoda</taxon>
        <taxon>Hexapoda</taxon>
        <taxon>Insecta</taxon>
        <taxon>Pterygota</taxon>
        <taxon>Neoptera</taxon>
        <taxon>Endopterygota</taxon>
        <taxon>Diptera</taxon>
        <taxon>Nematocera</taxon>
        <taxon>Chironomoidea</taxon>
        <taxon>Chironomidae</taxon>
        <taxon>Chironominae</taxon>
        <taxon>Polypedilum</taxon>
        <taxon>Polypedilum</taxon>
    </lineage>
</organism>
<sequence length="377" mass="44827">MFICFCIDYENNNGKSKPYYMSPEFKETMQKLKQAKDGIFEFDKKEEVGQFIEETPSVVQQNENVNDNFSYPANTNNIPQPYLKMEYKCDFCCEELKKCNAILLKDVKHGIIDFSDILINLFRKINVTFGCIYCIEKIKSQYDFKQKVLSNQHSLHYEEQIVSHVDRFIKDSNDKITFKSYNDYLIIVKDSNIRLIELFEQSKRIFLPSIPLEIIDEEYSPPDIEVLLVPSIEIESNVEEEEDLITTALTSEELKFIDKNISKGNKCKICKKKGNNRPAIRYHIKREHLKKKWKRGKLEQWRRDKIREGKIAKNNYKCVICEFSPIFNSKESLREHLMQHTRHESFQRIFQEEMEDKNVLNDFSDFTFDHQFGFLIS</sequence>
<gene>
    <name evidence="2" type="ORF">PVAND_003194</name>
</gene>
<feature type="domain" description="C2H2-type" evidence="1">
    <location>
        <begin position="265"/>
        <end position="288"/>
    </location>
</feature>
<dbReference type="OrthoDB" id="420519at2759"/>
<dbReference type="InterPro" id="IPR013087">
    <property type="entry name" value="Znf_C2H2_type"/>
</dbReference>
<evidence type="ECO:0000259" key="1">
    <source>
        <dbReference type="SMART" id="SM00355"/>
    </source>
</evidence>
<dbReference type="SMART" id="SM00355">
    <property type="entry name" value="ZnF_C2H2"/>
    <property type="match status" value="2"/>
</dbReference>
<reference evidence="2" key="1">
    <citation type="submission" date="2021-03" db="EMBL/GenBank/DDBJ databases">
        <title>Chromosome level genome of the anhydrobiotic midge Polypedilum vanderplanki.</title>
        <authorList>
            <person name="Yoshida Y."/>
            <person name="Kikawada T."/>
            <person name="Gusev O."/>
        </authorList>
    </citation>
    <scope>NUCLEOTIDE SEQUENCE</scope>
    <source>
        <strain evidence="2">NIAS01</strain>
        <tissue evidence="2">Whole body or cell culture</tissue>
    </source>
</reference>
<keyword evidence="3" id="KW-1185">Reference proteome</keyword>
<dbReference type="Gene3D" id="3.30.160.60">
    <property type="entry name" value="Classic Zinc Finger"/>
    <property type="match status" value="1"/>
</dbReference>
<comment type="caution">
    <text evidence="2">The sequence shown here is derived from an EMBL/GenBank/DDBJ whole genome shotgun (WGS) entry which is preliminary data.</text>
</comment>
<dbReference type="EMBL" id="JADBJN010000003">
    <property type="protein sequence ID" value="KAG5673120.1"/>
    <property type="molecule type" value="Genomic_DNA"/>
</dbReference>
<evidence type="ECO:0000313" key="2">
    <source>
        <dbReference type="EMBL" id="KAG5673120.1"/>
    </source>
</evidence>
<evidence type="ECO:0000313" key="3">
    <source>
        <dbReference type="Proteomes" id="UP001107558"/>
    </source>
</evidence>
<accession>A0A9J6BTT0</accession>
<proteinExistence type="predicted"/>
<protein>
    <recommendedName>
        <fullName evidence="1">C2H2-type domain-containing protein</fullName>
    </recommendedName>
</protein>
<dbReference type="Proteomes" id="UP001107558">
    <property type="component" value="Chromosome 3"/>
</dbReference>
<name>A0A9J6BTT0_POLVA</name>
<feature type="domain" description="C2H2-type" evidence="1">
    <location>
        <begin position="316"/>
        <end position="340"/>
    </location>
</feature>